<proteinExistence type="inferred from homology"/>
<sequence length="279" mass="31416">MIELGKYQTLEVVKKTDFGFYLSETGSDGKHRILLPMKEAPEGTKQGDRLQVFIYKDSEDREIATTVNVPLTVGELAVLKVKEVSKIGAFLDWGLMKDLLLPYKEQTIKVEEGDQVLVALYIDKSSRLCATMKVYDSLSTNSDYKKDDMVTGIVYEQIDNFGSFVAVDYKYSALIPKNEIFHPIKIGEIVTARVINVREDGKLTLSLRAKSYVQMDSDSSMILEKLKTAGGFLPYHDRSDSDEIKEVFHISKNAFKRAVGRLYKAGTITITDDGIRLSE</sequence>
<dbReference type="InterPro" id="IPR048587">
    <property type="entry name" value="CvfB_S1_3rd"/>
</dbReference>
<dbReference type="InterPro" id="IPR039566">
    <property type="entry name" value="CvfB_S1_st"/>
</dbReference>
<evidence type="ECO:0000259" key="2">
    <source>
        <dbReference type="PROSITE" id="PS50126"/>
    </source>
</evidence>
<comment type="caution">
    <text evidence="3">The sequence shown here is derived from an EMBL/GenBank/DDBJ whole genome shotgun (WGS) entry which is preliminary data.</text>
</comment>
<name>A0A8J7HCU9_9FIRM</name>
<reference evidence="3" key="1">
    <citation type="submission" date="2020-12" db="EMBL/GenBank/DDBJ databases">
        <title>M. sibirica DSM 26468T genome.</title>
        <authorList>
            <person name="Thieme N."/>
            <person name="Rettenmaier R."/>
            <person name="Zverlov V."/>
            <person name="Liebl W."/>
        </authorList>
    </citation>
    <scope>NUCLEOTIDE SEQUENCE</scope>
    <source>
        <strain evidence="3">DSM 26468</strain>
    </source>
</reference>
<feature type="domain" description="S1 motif" evidence="2">
    <location>
        <begin position="147"/>
        <end position="208"/>
    </location>
</feature>
<dbReference type="PANTHER" id="PTHR37296:SF1">
    <property type="entry name" value="CONSERVED VIRULENCE FACTOR B"/>
    <property type="match status" value="1"/>
</dbReference>
<dbReference type="PANTHER" id="PTHR37296">
    <property type="entry name" value="CONSERVED VIRULENCE FACTOR B"/>
    <property type="match status" value="1"/>
</dbReference>
<protein>
    <submittedName>
        <fullName evidence="3">S1 RNA-binding domain-containing protein</fullName>
    </submittedName>
</protein>
<dbReference type="PROSITE" id="PS50126">
    <property type="entry name" value="S1"/>
    <property type="match status" value="1"/>
</dbReference>
<dbReference type="Gene3D" id="1.10.10.10">
    <property type="entry name" value="Winged helix-like DNA-binding domain superfamily/Winged helix DNA-binding domain"/>
    <property type="match status" value="1"/>
</dbReference>
<gene>
    <name evidence="3" type="ORF">I5677_16210</name>
</gene>
<accession>A0A8J7HCU9</accession>
<dbReference type="EMBL" id="JAEAGR010000022">
    <property type="protein sequence ID" value="MBH1942446.1"/>
    <property type="molecule type" value="Genomic_DNA"/>
</dbReference>
<organism evidence="3 4">
    <name type="scientific">Mobilitalea sibirica</name>
    <dbReference type="NCBI Taxonomy" id="1462919"/>
    <lineage>
        <taxon>Bacteria</taxon>
        <taxon>Bacillati</taxon>
        <taxon>Bacillota</taxon>
        <taxon>Clostridia</taxon>
        <taxon>Lachnospirales</taxon>
        <taxon>Lachnospiraceae</taxon>
        <taxon>Mobilitalea</taxon>
    </lineage>
</organism>
<dbReference type="Gene3D" id="2.40.50.140">
    <property type="entry name" value="Nucleic acid-binding proteins"/>
    <property type="match status" value="2"/>
</dbReference>
<dbReference type="RefSeq" id="WP_197662695.1">
    <property type="nucleotide sequence ID" value="NZ_JAEAGR010000022.1"/>
</dbReference>
<evidence type="ECO:0000313" key="3">
    <source>
        <dbReference type="EMBL" id="MBH1942446.1"/>
    </source>
</evidence>
<keyword evidence="4" id="KW-1185">Reference proteome</keyword>
<dbReference type="Pfam" id="PF17783">
    <property type="entry name" value="WHD_CvfB"/>
    <property type="match status" value="1"/>
</dbReference>
<dbReference type="PIRSF" id="PIRSF012524">
    <property type="entry name" value="YitL_S1"/>
    <property type="match status" value="1"/>
</dbReference>
<dbReference type="SUPFAM" id="SSF50249">
    <property type="entry name" value="Nucleic acid-binding proteins"/>
    <property type="match status" value="1"/>
</dbReference>
<comment type="similarity">
    <text evidence="1">Belongs to the CvfB family.</text>
</comment>
<dbReference type="InterPro" id="IPR003029">
    <property type="entry name" value="S1_domain"/>
</dbReference>
<dbReference type="InterPro" id="IPR014464">
    <property type="entry name" value="CvfB_fam"/>
</dbReference>
<dbReference type="Pfam" id="PF21543">
    <property type="entry name" value="CvfB_2nd"/>
    <property type="match status" value="1"/>
</dbReference>
<dbReference type="SMART" id="SM00316">
    <property type="entry name" value="S1"/>
    <property type="match status" value="3"/>
</dbReference>
<dbReference type="InterPro" id="IPR012340">
    <property type="entry name" value="NA-bd_OB-fold"/>
</dbReference>
<evidence type="ECO:0000256" key="1">
    <source>
        <dbReference type="PIRNR" id="PIRNR012524"/>
    </source>
</evidence>
<dbReference type="Proteomes" id="UP000623269">
    <property type="component" value="Unassembled WGS sequence"/>
</dbReference>
<dbReference type="GO" id="GO:0003676">
    <property type="term" value="F:nucleic acid binding"/>
    <property type="evidence" value="ECO:0007669"/>
    <property type="project" value="InterPro"/>
</dbReference>
<dbReference type="AlphaFoldDB" id="A0A8J7HCU9"/>
<dbReference type="InterPro" id="IPR036388">
    <property type="entry name" value="WH-like_DNA-bd_sf"/>
</dbReference>
<evidence type="ECO:0000313" key="4">
    <source>
        <dbReference type="Proteomes" id="UP000623269"/>
    </source>
</evidence>
<dbReference type="Pfam" id="PF13509">
    <property type="entry name" value="S1_2"/>
    <property type="match status" value="2"/>
</dbReference>
<dbReference type="InterPro" id="IPR040764">
    <property type="entry name" value="CvfB_WH"/>
</dbReference>